<evidence type="ECO:0000256" key="7">
    <source>
        <dbReference type="ARBA" id="ARBA00023242"/>
    </source>
</evidence>
<gene>
    <name evidence="10" type="primary">LOC103173729</name>
</gene>
<dbReference type="CDD" id="cd14717">
    <property type="entry name" value="bZIP_Maf_small"/>
    <property type="match status" value="1"/>
</dbReference>
<dbReference type="AlphaFoldDB" id="A0A4W3H1V9"/>
<dbReference type="RefSeq" id="XP_042200988.1">
    <property type="nucleotide sequence ID" value="XM_042345054.1"/>
</dbReference>
<dbReference type="GO" id="GO:0000981">
    <property type="term" value="F:DNA-binding transcription factor activity, RNA polymerase II-specific"/>
    <property type="evidence" value="ECO:0007669"/>
    <property type="project" value="TreeGrafter"/>
</dbReference>
<evidence type="ECO:0000256" key="1">
    <source>
        <dbReference type="ARBA" id="ARBA00004123"/>
    </source>
</evidence>
<dbReference type="PROSITE" id="PS50217">
    <property type="entry name" value="BZIP"/>
    <property type="match status" value="1"/>
</dbReference>
<keyword evidence="8" id="KW-0175">Coiled coil</keyword>
<evidence type="ECO:0000256" key="5">
    <source>
        <dbReference type="ARBA" id="ARBA00023125"/>
    </source>
</evidence>
<reference evidence="11" key="3">
    <citation type="journal article" date="2014" name="Nature">
        <title>Elephant shark genome provides unique insights into gnathostome evolution.</title>
        <authorList>
            <consortium name="International Elephant Shark Genome Sequencing Consortium"/>
            <person name="Venkatesh B."/>
            <person name="Lee A.P."/>
            <person name="Ravi V."/>
            <person name="Maurya A.K."/>
            <person name="Lian M.M."/>
            <person name="Swann J.B."/>
            <person name="Ohta Y."/>
            <person name="Flajnik M.F."/>
            <person name="Sutoh Y."/>
            <person name="Kasahara M."/>
            <person name="Hoon S."/>
            <person name="Gangu V."/>
            <person name="Roy S.W."/>
            <person name="Irimia M."/>
            <person name="Korzh V."/>
            <person name="Kondrychyn I."/>
            <person name="Lim Z.W."/>
            <person name="Tay B.H."/>
            <person name="Tohari S."/>
            <person name="Kong K.W."/>
            <person name="Ho S."/>
            <person name="Lorente-Galdos B."/>
            <person name="Quilez J."/>
            <person name="Marques-Bonet T."/>
            <person name="Raney B.J."/>
            <person name="Ingham P.W."/>
            <person name="Tay A."/>
            <person name="Hillier L.W."/>
            <person name="Minx P."/>
            <person name="Boehm T."/>
            <person name="Wilson R.K."/>
            <person name="Brenner S."/>
            <person name="Warren W.C."/>
        </authorList>
    </citation>
    <scope>NUCLEOTIDE SEQUENCE [LARGE SCALE GENOMIC DNA]</scope>
</reference>
<keyword evidence="3" id="KW-0678">Repressor</keyword>
<comment type="similarity">
    <text evidence="2">Belongs to the bZIP family. Maf subfamily.</text>
</comment>
<feature type="coiled-coil region" evidence="8">
    <location>
        <begin position="69"/>
        <end position="117"/>
    </location>
</feature>
<dbReference type="RefSeq" id="XP_042200987.1">
    <property type="nucleotide sequence ID" value="XM_042345053.1"/>
</dbReference>
<dbReference type="PANTHER" id="PTHR10129:SF48">
    <property type="entry name" value="MAF-S, ISOFORM B"/>
    <property type="match status" value="1"/>
</dbReference>
<dbReference type="Gene3D" id="1.20.5.170">
    <property type="match status" value="1"/>
</dbReference>
<dbReference type="GeneTree" id="ENSGT00940000160070"/>
<sequence length="143" mass="16322">MMNTNRTSKALRVKRESGEISQALTDQELVSLSVRELNHHLRGLSKEQVVDLKQRRRTLKNRGYAASCRVKRVTQREELEQQRAELQDEVEKLAEENESMRGELDNLRAKYQALQSFARTVSAARANTASVITSVKSADPARR</sequence>
<dbReference type="InterPro" id="IPR004827">
    <property type="entry name" value="bZIP"/>
</dbReference>
<keyword evidence="6" id="KW-0804">Transcription</keyword>
<keyword evidence="11" id="KW-1185">Reference proteome</keyword>
<dbReference type="Pfam" id="PF03131">
    <property type="entry name" value="bZIP_Maf"/>
    <property type="match status" value="1"/>
</dbReference>
<reference evidence="11" key="2">
    <citation type="journal article" date="2007" name="PLoS Biol.">
        <title>Survey sequencing and comparative analysis of the elephant shark (Callorhinchus milii) genome.</title>
        <authorList>
            <person name="Venkatesh B."/>
            <person name="Kirkness E.F."/>
            <person name="Loh Y.H."/>
            <person name="Halpern A.L."/>
            <person name="Lee A.P."/>
            <person name="Johnson J."/>
            <person name="Dandona N."/>
            <person name="Viswanathan L.D."/>
            <person name="Tay A."/>
            <person name="Venter J.C."/>
            <person name="Strausberg R.L."/>
            <person name="Brenner S."/>
        </authorList>
    </citation>
    <scope>NUCLEOTIDE SEQUENCE [LARGE SCALE GENOMIC DNA]</scope>
</reference>
<dbReference type="SUPFAM" id="SSF57959">
    <property type="entry name" value="Leucine zipper domain"/>
    <property type="match status" value="1"/>
</dbReference>
<dbReference type="RefSeq" id="XP_042200989.1">
    <property type="nucleotide sequence ID" value="XM_042345055.1"/>
</dbReference>
<evidence type="ECO:0000259" key="9">
    <source>
        <dbReference type="PROSITE" id="PS50217"/>
    </source>
</evidence>
<dbReference type="PANTHER" id="PTHR10129">
    <property type="entry name" value="TRANSCRIPTION FACTOR MAF"/>
    <property type="match status" value="1"/>
</dbReference>
<evidence type="ECO:0000313" key="10">
    <source>
        <dbReference type="Ensembl" id="ENSCMIP00000004079.1"/>
    </source>
</evidence>
<dbReference type="STRING" id="7868.ENSCMIP00000004079"/>
<dbReference type="Ensembl" id="ENSCMIT00000004231.1">
    <property type="protein sequence ID" value="ENSCMIP00000004079.1"/>
    <property type="gene ID" value="ENSCMIG00000002455.1"/>
</dbReference>
<feature type="domain" description="BZIP" evidence="9">
    <location>
        <begin position="51"/>
        <end position="114"/>
    </location>
</feature>
<dbReference type="GO" id="GO:0000978">
    <property type="term" value="F:RNA polymerase II cis-regulatory region sequence-specific DNA binding"/>
    <property type="evidence" value="ECO:0007669"/>
    <property type="project" value="TreeGrafter"/>
</dbReference>
<evidence type="ECO:0000256" key="3">
    <source>
        <dbReference type="ARBA" id="ARBA00022491"/>
    </source>
</evidence>
<evidence type="ECO:0000256" key="4">
    <source>
        <dbReference type="ARBA" id="ARBA00023015"/>
    </source>
</evidence>
<dbReference type="InterPro" id="IPR008917">
    <property type="entry name" value="TF_DNA-bd_sf"/>
</dbReference>
<dbReference type="OMA" id="CDFQAPL"/>
<name>A0A4W3H1V9_CALMI</name>
<dbReference type="Proteomes" id="UP000314986">
    <property type="component" value="Unassembled WGS sequence"/>
</dbReference>
<organism evidence="10 11">
    <name type="scientific">Callorhinchus milii</name>
    <name type="common">Ghost shark</name>
    <dbReference type="NCBI Taxonomy" id="7868"/>
    <lineage>
        <taxon>Eukaryota</taxon>
        <taxon>Metazoa</taxon>
        <taxon>Chordata</taxon>
        <taxon>Craniata</taxon>
        <taxon>Vertebrata</taxon>
        <taxon>Chondrichthyes</taxon>
        <taxon>Holocephali</taxon>
        <taxon>Chimaeriformes</taxon>
        <taxon>Callorhinchidae</taxon>
        <taxon>Callorhinchus</taxon>
    </lineage>
</organism>
<evidence type="ECO:0000256" key="6">
    <source>
        <dbReference type="ARBA" id="ARBA00023163"/>
    </source>
</evidence>
<dbReference type="InterPro" id="IPR024874">
    <property type="entry name" value="Transcription_factor_Maf_fam"/>
</dbReference>
<dbReference type="SUPFAM" id="SSF47454">
    <property type="entry name" value="A DNA-binding domain in eukaryotic transcription factors"/>
    <property type="match status" value="1"/>
</dbReference>
<evidence type="ECO:0000313" key="11">
    <source>
        <dbReference type="Proteomes" id="UP000314986"/>
    </source>
</evidence>
<dbReference type="InterPro" id="IPR046347">
    <property type="entry name" value="bZIP_sf"/>
</dbReference>
<reference evidence="10" key="4">
    <citation type="submission" date="2025-08" db="UniProtKB">
        <authorList>
            <consortium name="Ensembl"/>
        </authorList>
    </citation>
    <scope>IDENTIFICATION</scope>
</reference>
<protein>
    <submittedName>
        <fullName evidence="10">Transcription factor MafK-like</fullName>
    </submittedName>
</protein>
<dbReference type="InParanoid" id="A0A4W3H1V9"/>
<dbReference type="SMART" id="SM00338">
    <property type="entry name" value="BRLZ"/>
    <property type="match status" value="1"/>
</dbReference>
<reference evidence="10" key="5">
    <citation type="submission" date="2025-09" db="UniProtKB">
        <authorList>
            <consortium name="Ensembl"/>
        </authorList>
    </citation>
    <scope>IDENTIFICATION</scope>
</reference>
<dbReference type="GO" id="GO:0005634">
    <property type="term" value="C:nucleus"/>
    <property type="evidence" value="ECO:0007669"/>
    <property type="project" value="UniProtKB-SubCell"/>
</dbReference>
<dbReference type="GeneID" id="103173729"/>
<dbReference type="FunFam" id="1.20.5.170:FF:000011">
    <property type="entry name" value="Transcription factor MafG, putative"/>
    <property type="match status" value="1"/>
</dbReference>
<evidence type="ECO:0000256" key="2">
    <source>
        <dbReference type="ARBA" id="ARBA00008500"/>
    </source>
</evidence>
<proteinExistence type="inferred from homology"/>
<accession>A0A4W3H1V9</accession>
<comment type="subcellular location">
    <subcellularLocation>
        <location evidence="1">Nucleus</location>
    </subcellularLocation>
</comment>
<evidence type="ECO:0000256" key="8">
    <source>
        <dbReference type="SAM" id="Coils"/>
    </source>
</evidence>
<dbReference type="KEGG" id="cmk:103173729"/>
<reference evidence="11" key="1">
    <citation type="journal article" date="2006" name="Science">
        <title>Ancient noncoding elements conserved in the human genome.</title>
        <authorList>
            <person name="Venkatesh B."/>
            <person name="Kirkness E.F."/>
            <person name="Loh Y.H."/>
            <person name="Halpern A.L."/>
            <person name="Lee A.P."/>
            <person name="Johnson J."/>
            <person name="Dandona N."/>
            <person name="Viswanathan L.D."/>
            <person name="Tay A."/>
            <person name="Venter J.C."/>
            <person name="Strausberg R.L."/>
            <person name="Brenner S."/>
        </authorList>
    </citation>
    <scope>NUCLEOTIDE SEQUENCE [LARGE SCALE GENOMIC DNA]</scope>
</reference>
<keyword evidence="5" id="KW-0238">DNA-binding</keyword>
<keyword evidence="4" id="KW-0805">Transcription regulation</keyword>
<keyword evidence="7" id="KW-0539">Nucleus</keyword>
<dbReference type="OrthoDB" id="5974330at2759"/>
<dbReference type="InterPro" id="IPR004826">
    <property type="entry name" value="bZIP_Maf"/>
</dbReference>